<evidence type="ECO:0000313" key="11">
    <source>
        <dbReference type="Proteomes" id="UP000219068"/>
    </source>
</evidence>
<evidence type="ECO:0000313" key="9">
    <source>
        <dbReference type="EMBL" id="RCK45526.1"/>
    </source>
</evidence>
<evidence type="ECO:0000313" key="10">
    <source>
        <dbReference type="EMBL" id="SOB91056.1"/>
    </source>
</evidence>
<feature type="chain" id="PRO_5015051447" evidence="7">
    <location>
        <begin position="25"/>
        <end position="265"/>
    </location>
</feature>
<protein>
    <submittedName>
        <fullName evidence="10">Amino acid ABC transporter substrate-binding protein, PAAT family</fullName>
    </submittedName>
    <submittedName>
        <fullName evidence="9">Nickel transporter</fullName>
    </submittedName>
</protein>
<reference evidence="9 12" key="1">
    <citation type="submission" date="2014-07" db="EMBL/GenBank/DDBJ databases">
        <title>Draft genome sequence of Thalassospira xiamenensis IB13.</title>
        <authorList>
            <person name="Lai Q."/>
            <person name="Shao Z."/>
        </authorList>
    </citation>
    <scope>NUCLEOTIDE SEQUENCE [LARGE SCALE GENOMIC DNA]</scope>
    <source>
        <strain evidence="9 12">IB13</strain>
    </source>
</reference>
<evidence type="ECO:0000256" key="4">
    <source>
        <dbReference type="ARBA" id="ARBA00022729"/>
    </source>
</evidence>
<dbReference type="GO" id="GO:0030288">
    <property type="term" value="C:outer membrane-bounded periplasmic space"/>
    <property type="evidence" value="ECO:0007669"/>
    <property type="project" value="InterPro"/>
</dbReference>
<dbReference type="RefSeq" id="WP_062948861.1">
    <property type="nucleotide sequence ID" value="NZ_DIAI01000014.1"/>
</dbReference>
<dbReference type="Proteomes" id="UP000219068">
    <property type="component" value="Unassembled WGS sequence"/>
</dbReference>
<name>A0A154KT34_9PROT</name>
<dbReference type="SUPFAM" id="SSF53850">
    <property type="entry name" value="Periplasmic binding protein-like II"/>
    <property type="match status" value="1"/>
</dbReference>
<dbReference type="Proteomes" id="UP000252266">
    <property type="component" value="Unassembled WGS sequence"/>
</dbReference>
<dbReference type="EMBL" id="OBMM01000001">
    <property type="protein sequence ID" value="SOB91056.1"/>
    <property type="molecule type" value="Genomic_DNA"/>
</dbReference>
<comment type="similarity">
    <text evidence="2 6">Belongs to the bacterial solute-binding protein 3 family.</text>
</comment>
<sequence length="265" mass="28914">MKNWIKVATAAAVGVALSASAASAAWEKVVIATEGAYPPFNYVDKDGKLQGFDVDFAVKLCETAGIECEIVAQDWDGIIPGLLAKKYDAIIAQMSITEERKRSIDFTNYYSTTPAVFVGKEGMSVEAWKDGAVVEDALDGLVIGVQRSTTHSAFLEDNFPNAEIRMYDTQDNALLDLTAGRIDATLADSGVLVEWVKSDEGKGYAFVSETFAPKEFFGEGAGIGIRKEDQDLKEILNKALAEMLANGSYQEINKKYFEEINLHPN</sequence>
<dbReference type="NCBIfam" id="TIGR01096">
    <property type="entry name" value="3A0103s03R"/>
    <property type="match status" value="1"/>
</dbReference>
<evidence type="ECO:0000259" key="8">
    <source>
        <dbReference type="SMART" id="SM00062"/>
    </source>
</evidence>
<dbReference type="PANTHER" id="PTHR35936">
    <property type="entry name" value="MEMBRANE-BOUND LYTIC MUREIN TRANSGLYCOSYLASE F"/>
    <property type="match status" value="1"/>
</dbReference>
<accession>A0A154KT34</accession>
<feature type="domain" description="Solute-binding protein family 3/N-terminal" evidence="8">
    <location>
        <begin position="28"/>
        <end position="260"/>
    </location>
</feature>
<evidence type="ECO:0000256" key="2">
    <source>
        <dbReference type="ARBA" id="ARBA00010333"/>
    </source>
</evidence>
<keyword evidence="5" id="KW-0574">Periplasm</keyword>
<dbReference type="PROSITE" id="PS01039">
    <property type="entry name" value="SBP_BACTERIAL_3"/>
    <property type="match status" value="1"/>
</dbReference>
<keyword evidence="4 7" id="KW-0732">Signal</keyword>
<dbReference type="InterPro" id="IPR005768">
    <property type="entry name" value="Lys_Arg_Orn-bd"/>
</dbReference>
<evidence type="ECO:0000256" key="6">
    <source>
        <dbReference type="RuleBase" id="RU003744"/>
    </source>
</evidence>
<dbReference type="PANTHER" id="PTHR35936:SF17">
    <property type="entry name" value="ARGININE-BINDING EXTRACELLULAR PROTEIN ARTP"/>
    <property type="match status" value="1"/>
</dbReference>
<dbReference type="SMART" id="SM00062">
    <property type="entry name" value="PBPb"/>
    <property type="match status" value="1"/>
</dbReference>
<evidence type="ECO:0000256" key="3">
    <source>
        <dbReference type="ARBA" id="ARBA00022448"/>
    </source>
</evidence>
<dbReference type="Gene3D" id="3.40.190.10">
    <property type="entry name" value="Periplasmic binding protein-like II"/>
    <property type="match status" value="2"/>
</dbReference>
<gene>
    <name evidence="10" type="ORF">SAMN05428964_101335</name>
    <name evidence="9" type="ORF">TH44_20905</name>
</gene>
<feature type="signal peptide" evidence="7">
    <location>
        <begin position="1"/>
        <end position="24"/>
    </location>
</feature>
<dbReference type="Pfam" id="PF00497">
    <property type="entry name" value="SBP_bac_3"/>
    <property type="match status" value="1"/>
</dbReference>
<comment type="subcellular location">
    <subcellularLocation>
        <location evidence="1">Periplasm</location>
    </subcellularLocation>
</comment>
<organism evidence="9 12">
    <name type="scientific">Thalassospira xiamenensis</name>
    <dbReference type="NCBI Taxonomy" id="220697"/>
    <lineage>
        <taxon>Bacteria</taxon>
        <taxon>Pseudomonadati</taxon>
        <taxon>Pseudomonadota</taxon>
        <taxon>Alphaproteobacteria</taxon>
        <taxon>Rhodospirillales</taxon>
        <taxon>Thalassospiraceae</taxon>
        <taxon>Thalassospira</taxon>
    </lineage>
</organism>
<evidence type="ECO:0000256" key="7">
    <source>
        <dbReference type="SAM" id="SignalP"/>
    </source>
</evidence>
<reference evidence="10 11" key="2">
    <citation type="submission" date="2017-08" db="EMBL/GenBank/DDBJ databases">
        <authorList>
            <person name="de Groot N.N."/>
        </authorList>
    </citation>
    <scope>NUCLEOTIDE SEQUENCE [LARGE SCALE GENOMIC DNA]</scope>
    <source>
        <strain evidence="10 11">USBA 78</strain>
    </source>
</reference>
<evidence type="ECO:0000256" key="5">
    <source>
        <dbReference type="ARBA" id="ARBA00022764"/>
    </source>
</evidence>
<evidence type="ECO:0000256" key="1">
    <source>
        <dbReference type="ARBA" id="ARBA00004418"/>
    </source>
</evidence>
<dbReference type="InterPro" id="IPR001638">
    <property type="entry name" value="Solute-binding_3/MltF_N"/>
</dbReference>
<keyword evidence="3" id="KW-0813">Transport</keyword>
<dbReference type="EMBL" id="JPWJ01000014">
    <property type="protein sequence ID" value="RCK45526.1"/>
    <property type="molecule type" value="Genomic_DNA"/>
</dbReference>
<dbReference type="InterPro" id="IPR018313">
    <property type="entry name" value="SBP_3_CS"/>
</dbReference>
<evidence type="ECO:0000313" key="12">
    <source>
        <dbReference type="Proteomes" id="UP000252266"/>
    </source>
</evidence>
<proteinExistence type="inferred from homology"/>
<dbReference type="AlphaFoldDB" id="A0A154KT34"/>